<reference evidence="3" key="1">
    <citation type="submission" date="2020-03" db="EMBL/GenBank/DDBJ databases">
        <authorList>
            <person name="Weist P."/>
        </authorList>
    </citation>
    <scope>NUCLEOTIDE SEQUENCE</scope>
</reference>
<gene>
    <name evidence="3" type="ORF">PLEPLA_LOCUS4666</name>
</gene>
<dbReference type="Proteomes" id="UP001153269">
    <property type="component" value="Unassembled WGS sequence"/>
</dbReference>
<evidence type="ECO:0000256" key="1">
    <source>
        <dbReference type="SAM" id="MobiDB-lite"/>
    </source>
</evidence>
<dbReference type="SUPFAM" id="SSF49899">
    <property type="entry name" value="Concanavalin A-like lectins/glucanases"/>
    <property type="match status" value="1"/>
</dbReference>
<feature type="domain" description="B30.2/SPRY" evidence="2">
    <location>
        <begin position="1"/>
        <end position="96"/>
    </location>
</feature>
<dbReference type="InterPro" id="IPR003877">
    <property type="entry name" value="SPRY_dom"/>
</dbReference>
<feature type="compositionally biased region" description="Polar residues" evidence="1">
    <location>
        <begin position="278"/>
        <end position="296"/>
    </location>
</feature>
<dbReference type="InterPro" id="IPR036816">
    <property type="entry name" value="RNaseA-like_dom_sf"/>
</dbReference>
<accession>A0A9N7TR97</accession>
<dbReference type="AlphaFoldDB" id="A0A9N7TR97"/>
<dbReference type="InterPro" id="IPR043136">
    <property type="entry name" value="B30.2/SPRY_sf"/>
</dbReference>
<dbReference type="InterPro" id="IPR001870">
    <property type="entry name" value="B30.2/SPRY"/>
</dbReference>
<proteinExistence type="predicted"/>
<dbReference type="EMBL" id="CADEAL010000230">
    <property type="protein sequence ID" value="CAB1416873.1"/>
    <property type="molecule type" value="Genomic_DNA"/>
</dbReference>
<name>A0A9N7TR97_PLEPL</name>
<comment type="caution">
    <text evidence="3">The sequence shown here is derived from an EMBL/GenBank/DDBJ whole genome shotgun (WGS) entry which is preliminary data.</text>
</comment>
<dbReference type="InterPro" id="IPR013320">
    <property type="entry name" value="ConA-like_dom_sf"/>
</dbReference>
<dbReference type="Gene3D" id="3.10.130.10">
    <property type="entry name" value="Ribonuclease A-like domain"/>
    <property type="match status" value="1"/>
</dbReference>
<dbReference type="PROSITE" id="PS50188">
    <property type="entry name" value="B302_SPRY"/>
    <property type="match status" value="1"/>
</dbReference>
<evidence type="ECO:0000259" key="2">
    <source>
        <dbReference type="PROSITE" id="PS50188"/>
    </source>
</evidence>
<dbReference type="Pfam" id="PF00622">
    <property type="entry name" value="SPRY"/>
    <property type="match status" value="1"/>
</dbReference>
<feature type="region of interest" description="Disordered" evidence="1">
    <location>
        <begin position="278"/>
        <end position="298"/>
    </location>
</feature>
<dbReference type="InterPro" id="IPR003879">
    <property type="entry name" value="Butyrophylin_SPRY"/>
</dbReference>
<evidence type="ECO:0000313" key="4">
    <source>
        <dbReference type="Proteomes" id="UP001153269"/>
    </source>
</evidence>
<dbReference type="Gene3D" id="2.60.120.920">
    <property type="match status" value="1"/>
</dbReference>
<evidence type="ECO:0000313" key="3">
    <source>
        <dbReference type="EMBL" id="CAB1416873.1"/>
    </source>
</evidence>
<protein>
    <recommendedName>
        <fullName evidence="2">B30.2/SPRY domain-containing protein</fullName>
    </recommendedName>
</protein>
<organism evidence="3 4">
    <name type="scientific">Pleuronectes platessa</name>
    <name type="common">European plaice</name>
    <dbReference type="NCBI Taxonomy" id="8262"/>
    <lineage>
        <taxon>Eukaryota</taxon>
        <taxon>Metazoa</taxon>
        <taxon>Chordata</taxon>
        <taxon>Craniata</taxon>
        <taxon>Vertebrata</taxon>
        <taxon>Euteleostomi</taxon>
        <taxon>Actinopterygii</taxon>
        <taxon>Neopterygii</taxon>
        <taxon>Teleostei</taxon>
        <taxon>Neoteleostei</taxon>
        <taxon>Acanthomorphata</taxon>
        <taxon>Carangaria</taxon>
        <taxon>Pleuronectiformes</taxon>
        <taxon>Pleuronectoidei</taxon>
        <taxon>Pleuronectidae</taxon>
        <taxon>Pleuronectes</taxon>
    </lineage>
</organism>
<sequence length="309" mass="35262">MVPDSPPPTHTHYGVKGFAALTAPRVRLSLRDTPQKVGVFVDYEEGLLSFYDTIAQSHIHSFTECLFGGEIFPYFSPHLQKNGQNAAPLIISPVERQLHPLQTNSAAEKDKMKILLLTGIIFTVVQTMFTSKQEKPNYWKPCHHTSVEQKYKNFTKRHIIPEDRSLNSIKDWKSYLRDKGLWCRTPKQSFILANMTKDVLQICSRSGLYVKGNLCSSSLKMLVFEVLSSKCPPKNETRKQRFNTRIKVTETQQFVIVACDMVGNMCLPVHFEGNKSLNRTNETCTTRPRPPTNQSKGYVEPDSDAVFRF</sequence>
<dbReference type="PRINTS" id="PR01407">
    <property type="entry name" value="BUTYPHLNCDUF"/>
</dbReference>
<keyword evidence="4" id="KW-1185">Reference proteome</keyword>